<name>A0AAD4TMT5_OVIAM</name>
<dbReference type="AlphaFoldDB" id="A0AAD4TMT5"/>
<accession>A0AAD4TMT5</accession>
<dbReference type="Proteomes" id="UP001214576">
    <property type="component" value="Unassembled WGS sequence"/>
</dbReference>
<reference evidence="1" key="1">
    <citation type="submission" date="2022-03" db="EMBL/GenBank/DDBJ databases">
        <title>Genomic analyses of argali, domestic sheep and their hybrids provide insights into chromosomal evolution, heterosis and genetic basis of agronomic traits.</title>
        <authorList>
            <person name="Li M."/>
        </authorList>
    </citation>
    <scope>NUCLEOTIDE SEQUENCE</scope>
    <source>
        <strain evidence="1">CAU-MHL-2022a</strain>
        <tissue evidence="1">Skin</tissue>
    </source>
</reference>
<keyword evidence="2" id="KW-1185">Reference proteome</keyword>
<evidence type="ECO:0000313" key="1">
    <source>
        <dbReference type="EMBL" id="KAI4529155.1"/>
    </source>
</evidence>
<gene>
    <name evidence="1" type="ORF">MG293_020829</name>
</gene>
<dbReference type="EMBL" id="JAKZEL010000029">
    <property type="protein sequence ID" value="KAI4529155.1"/>
    <property type="molecule type" value="Genomic_DNA"/>
</dbReference>
<comment type="caution">
    <text evidence="1">The sequence shown here is derived from an EMBL/GenBank/DDBJ whole genome shotgun (WGS) entry which is preliminary data.</text>
</comment>
<organism evidence="1 2">
    <name type="scientific">Ovis ammon polii</name>
    <dbReference type="NCBI Taxonomy" id="230172"/>
    <lineage>
        <taxon>Eukaryota</taxon>
        <taxon>Metazoa</taxon>
        <taxon>Chordata</taxon>
        <taxon>Craniata</taxon>
        <taxon>Vertebrata</taxon>
        <taxon>Euteleostomi</taxon>
        <taxon>Mammalia</taxon>
        <taxon>Eutheria</taxon>
        <taxon>Laurasiatheria</taxon>
        <taxon>Artiodactyla</taxon>
        <taxon>Ruminantia</taxon>
        <taxon>Pecora</taxon>
        <taxon>Bovidae</taxon>
        <taxon>Caprinae</taxon>
        <taxon>Ovis</taxon>
    </lineage>
</organism>
<protein>
    <submittedName>
        <fullName evidence="1">Uncharacterized protein</fullName>
    </submittedName>
</protein>
<proteinExistence type="predicted"/>
<sequence>MSGVGKVLPKIPLAHAESPDVNSLFPLDFAPGFGALRGKASDPGWGYGQSQEEREERESILGPRAFLAVSMGAQGDGAPWSVLVMLHMAGMLQPPVVTPGEDATLFRVEAREYSKAQVDRAVAGIRRCFQLLAEDIIEDVEVVQDE</sequence>
<evidence type="ECO:0000313" key="2">
    <source>
        <dbReference type="Proteomes" id="UP001214576"/>
    </source>
</evidence>